<keyword evidence="2 5" id="KW-0238">DNA-binding</keyword>
<feature type="non-terminal residue" evidence="9">
    <location>
        <position position="642"/>
    </location>
</feature>
<sequence length="642" mass="71274">PRRMSMRSPVSPHLELDGAGSMVNCTIKTEEKKEGGYESPPGTAPSTEPRPNDTPGPPPREGTDPQALPQESCSPAGDALEPRRSAFEPAVSGQEKLDFNRNLKEVMPTIEKLLSSDWKEQLLGRNAAESKEVKGTQESLAEKELQLLVMINQLSTLRDQLLTAHSEQKNMAAMLFEKQQQQMELARQQQEQIAKQQQQLIQQQHKINLLQQQIQQVNMPYVMIPAFTPSHQPLPVAPDSQLALPIQPIPCKPGERGPPGLSQPCGVSVSPPNPSLPLLPAVDYPVQLLHSPPPSTLKRPAGSGHLQMQETSQPLNLTAKPKGSDLPSASSSPSLKMSGCQSLTPSHGTARDLQTSPSNLPLGFLGEGDAITKAIQDARQLLHGHSGAMEGSLSNAYRKDHVGIDSSPVKERMEETPAHRPDEALLTCEMDGSRHFPESRNNNHIKRPMNAFMVWAKDERRKILQAFPDMHNSSISKILGSRWKSMTNQEKQPYYEEQARLSRQHLEKYPDYKYKPRPKRTCIVEGKRLRVGEYKALMRNRRQDTRQGYLIGPQGSQMPPTSSDVLYQRPVGMKLTPPLMEHYLPRGMDPSMPIIVNTCSLKEGDGGDDGHSVADGEMYRYSEEEDSEGEDKSDGELVVLTD</sequence>
<organism evidence="9 10">
    <name type="scientific">Grus americana</name>
    <name type="common">Whooping crane</name>
    <dbReference type="NCBI Taxonomy" id="9117"/>
    <lineage>
        <taxon>Eukaryota</taxon>
        <taxon>Metazoa</taxon>
        <taxon>Chordata</taxon>
        <taxon>Craniata</taxon>
        <taxon>Vertebrata</taxon>
        <taxon>Euteleostomi</taxon>
        <taxon>Archelosauria</taxon>
        <taxon>Archosauria</taxon>
        <taxon>Dinosauria</taxon>
        <taxon>Saurischia</taxon>
        <taxon>Theropoda</taxon>
        <taxon>Coelurosauria</taxon>
        <taxon>Aves</taxon>
        <taxon>Neognathae</taxon>
        <taxon>Neoaves</taxon>
        <taxon>Gruiformes</taxon>
        <taxon>Gruidae</taxon>
        <taxon>Grus</taxon>
    </lineage>
</organism>
<evidence type="ECO:0000313" key="9">
    <source>
        <dbReference type="EMBL" id="NWH28240.1"/>
    </source>
</evidence>
<dbReference type="CDD" id="cd22030">
    <property type="entry name" value="HMG-box_SoxD"/>
    <property type="match status" value="1"/>
</dbReference>
<proteinExistence type="predicted"/>
<dbReference type="PANTHER" id="PTHR45789">
    <property type="entry name" value="FI18025P1"/>
    <property type="match status" value="1"/>
</dbReference>
<evidence type="ECO:0000256" key="3">
    <source>
        <dbReference type="ARBA" id="ARBA00023163"/>
    </source>
</evidence>
<feature type="region of interest" description="Disordered" evidence="7">
    <location>
        <begin position="248"/>
        <end position="270"/>
    </location>
</feature>
<evidence type="ECO:0000256" key="7">
    <source>
        <dbReference type="SAM" id="MobiDB-lite"/>
    </source>
</evidence>
<keyword evidence="10" id="KW-1185">Reference proteome</keyword>
<gene>
    <name evidence="9" type="primary">Sox13</name>
    <name evidence="9" type="ORF">GRUAME_R06644</name>
</gene>
<dbReference type="Gene3D" id="1.10.30.10">
    <property type="entry name" value="High mobility group box domain"/>
    <property type="match status" value="1"/>
</dbReference>
<comment type="caution">
    <text evidence="9">The sequence shown here is derived from an EMBL/GenBank/DDBJ whole genome shotgun (WGS) entry which is preliminary data.</text>
</comment>
<feature type="compositionally biased region" description="Low complexity" evidence="7">
    <location>
        <begin position="324"/>
        <end position="339"/>
    </location>
</feature>
<name>A0A850UBQ3_GRUAM</name>
<dbReference type="Pfam" id="PF00505">
    <property type="entry name" value="HMG_box"/>
    <property type="match status" value="1"/>
</dbReference>
<dbReference type="GO" id="GO:0000978">
    <property type="term" value="F:RNA polymerase II cis-regulatory region sequence-specific DNA binding"/>
    <property type="evidence" value="ECO:0007669"/>
    <property type="project" value="TreeGrafter"/>
</dbReference>
<keyword evidence="3" id="KW-0804">Transcription</keyword>
<evidence type="ECO:0000256" key="1">
    <source>
        <dbReference type="ARBA" id="ARBA00023015"/>
    </source>
</evidence>
<feature type="coiled-coil region" evidence="6">
    <location>
        <begin position="176"/>
        <end position="213"/>
    </location>
</feature>
<feature type="region of interest" description="Disordered" evidence="7">
    <location>
        <begin position="1"/>
        <end position="80"/>
    </location>
</feature>
<dbReference type="PANTHER" id="PTHR45789:SF4">
    <property type="entry name" value="TRANSCRIPTION FACTOR SOX-13"/>
    <property type="match status" value="1"/>
</dbReference>
<evidence type="ECO:0000256" key="2">
    <source>
        <dbReference type="ARBA" id="ARBA00023125"/>
    </source>
</evidence>
<dbReference type="InterPro" id="IPR009071">
    <property type="entry name" value="HMG_box_dom"/>
</dbReference>
<dbReference type="GO" id="GO:0000981">
    <property type="term" value="F:DNA-binding transcription factor activity, RNA polymerase II-specific"/>
    <property type="evidence" value="ECO:0007669"/>
    <property type="project" value="TreeGrafter"/>
</dbReference>
<dbReference type="SMART" id="SM00398">
    <property type="entry name" value="HMG"/>
    <property type="match status" value="1"/>
</dbReference>
<evidence type="ECO:0000259" key="8">
    <source>
        <dbReference type="PROSITE" id="PS50118"/>
    </source>
</evidence>
<evidence type="ECO:0000256" key="6">
    <source>
        <dbReference type="SAM" id="Coils"/>
    </source>
</evidence>
<feature type="domain" description="HMG box" evidence="8">
    <location>
        <begin position="445"/>
        <end position="513"/>
    </location>
</feature>
<dbReference type="GO" id="GO:0005634">
    <property type="term" value="C:nucleus"/>
    <property type="evidence" value="ECO:0007669"/>
    <property type="project" value="UniProtKB-UniRule"/>
</dbReference>
<evidence type="ECO:0000256" key="5">
    <source>
        <dbReference type="PROSITE-ProRule" id="PRU00267"/>
    </source>
</evidence>
<feature type="compositionally biased region" description="Polar residues" evidence="7">
    <location>
        <begin position="306"/>
        <end position="316"/>
    </location>
</feature>
<keyword evidence="4 5" id="KW-0539">Nucleus</keyword>
<protein>
    <submittedName>
        <fullName evidence="9">SOX13 factor</fullName>
    </submittedName>
</protein>
<dbReference type="InterPro" id="IPR051356">
    <property type="entry name" value="SOX/SOX-like_TF"/>
</dbReference>
<feature type="compositionally biased region" description="Basic and acidic residues" evidence="7">
    <location>
        <begin position="602"/>
        <end position="622"/>
    </location>
</feature>
<reference evidence="9" key="1">
    <citation type="submission" date="2019-10" db="EMBL/GenBank/DDBJ databases">
        <title>Bird 10,000 Genomes (B10K) Project - Family phase.</title>
        <authorList>
            <person name="Zhang G."/>
        </authorList>
    </citation>
    <scope>NUCLEOTIDE SEQUENCE</scope>
    <source>
        <strain evidence="9">B10K-DU-012-65</strain>
        <tissue evidence="9">Muscle</tissue>
    </source>
</reference>
<dbReference type="EMBL" id="WEIX01015807">
    <property type="protein sequence ID" value="NWH28240.1"/>
    <property type="molecule type" value="Genomic_DNA"/>
</dbReference>
<dbReference type="PROSITE" id="PS50118">
    <property type="entry name" value="HMG_BOX_2"/>
    <property type="match status" value="1"/>
</dbReference>
<accession>A0A850UBQ3</accession>
<keyword evidence="1" id="KW-0805">Transcription regulation</keyword>
<keyword evidence="6" id="KW-0175">Coiled coil</keyword>
<dbReference type="FunFam" id="1.10.30.10:FF:000003">
    <property type="entry name" value="Putative transcription factor SOX-6"/>
    <property type="match status" value="1"/>
</dbReference>
<dbReference type="InterPro" id="IPR036910">
    <property type="entry name" value="HMG_box_dom_sf"/>
</dbReference>
<feature type="compositionally biased region" description="Polar residues" evidence="7">
    <location>
        <begin position="340"/>
        <end position="359"/>
    </location>
</feature>
<dbReference type="Proteomes" id="UP000640762">
    <property type="component" value="Unassembled WGS sequence"/>
</dbReference>
<evidence type="ECO:0000313" key="10">
    <source>
        <dbReference type="Proteomes" id="UP000640762"/>
    </source>
</evidence>
<feature type="region of interest" description="Disordered" evidence="7">
    <location>
        <begin position="602"/>
        <end position="642"/>
    </location>
</feature>
<dbReference type="GO" id="GO:0045165">
    <property type="term" value="P:cell fate commitment"/>
    <property type="evidence" value="ECO:0007669"/>
    <property type="project" value="TreeGrafter"/>
</dbReference>
<feature type="DNA-binding region" description="HMG box" evidence="5">
    <location>
        <begin position="445"/>
        <end position="513"/>
    </location>
</feature>
<feature type="non-terminal residue" evidence="9">
    <location>
        <position position="1"/>
    </location>
</feature>
<dbReference type="AlphaFoldDB" id="A0A850UBQ3"/>
<evidence type="ECO:0000256" key="4">
    <source>
        <dbReference type="ARBA" id="ARBA00023242"/>
    </source>
</evidence>
<dbReference type="SUPFAM" id="SSF47095">
    <property type="entry name" value="HMG-box"/>
    <property type="match status" value="1"/>
</dbReference>
<feature type="region of interest" description="Disordered" evidence="7">
    <location>
        <begin position="287"/>
        <end position="361"/>
    </location>
</feature>